<dbReference type="GO" id="GO:0016491">
    <property type="term" value="F:oxidoreductase activity"/>
    <property type="evidence" value="ECO:0007669"/>
    <property type="project" value="UniProtKB-KW"/>
</dbReference>
<dbReference type="Proteomes" id="UP000521922">
    <property type="component" value="Unassembled WGS sequence"/>
</dbReference>
<keyword evidence="2" id="KW-0560">Oxidoreductase</keyword>
<evidence type="ECO:0000313" key="3">
    <source>
        <dbReference type="EMBL" id="NYD20982.1"/>
    </source>
</evidence>
<dbReference type="PRINTS" id="PR00081">
    <property type="entry name" value="GDHRDH"/>
</dbReference>
<dbReference type="EMBL" id="JACCBB010000001">
    <property type="protein sequence ID" value="NYD20982.1"/>
    <property type="molecule type" value="Genomic_DNA"/>
</dbReference>
<dbReference type="GO" id="GO:0016020">
    <property type="term" value="C:membrane"/>
    <property type="evidence" value="ECO:0007669"/>
    <property type="project" value="TreeGrafter"/>
</dbReference>
<dbReference type="SUPFAM" id="SSF51735">
    <property type="entry name" value="NAD(P)-binding Rossmann-fold domains"/>
    <property type="match status" value="1"/>
</dbReference>
<dbReference type="PANTHER" id="PTHR44196:SF1">
    <property type="entry name" value="DEHYDROGENASE_REDUCTASE SDR FAMILY MEMBER 7B"/>
    <property type="match status" value="1"/>
</dbReference>
<dbReference type="PANTHER" id="PTHR44196">
    <property type="entry name" value="DEHYDROGENASE/REDUCTASE SDR FAMILY MEMBER 7B"/>
    <property type="match status" value="1"/>
</dbReference>
<dbReference type="InterPro" id="IPR020904">
    <property type="entry name" value="Sc_DH/Rdtase_CS"/>
</dbReference>
<organism evidence="3 4">
    <name type="scientific">Kineococcus aurantiacus</name>
    <dbReference type="NCBI Taxonomy" id="37633"/>
    <lineage>
        <taxon>Bacteria</taxon>
        <taxon>Bacillati</taxon>
        <taxon>Actinomycetota</taxon>
        <taxon>Actinomycetes</taxon>
        <taxon>Kineosporiales</taxon>
        <taxon>Kineosporiaceae</taxon>
        <taxon>Kineococcus</taxon>
    </lineage>
</organism>
<dbReference type="Pfam" id="PF00106">
    <property type="entry name" value="adh_short"/>
    <property type="match status" value="1"/>
</dbReference>
<comment type="caution">
    <text evidence="3">The sequence shown here is derived from an EMBL/GenBank/DDBJ whole genome shotgun (WGS) entry which is preliminary data.</text>
</comment>
<protein>
    <submittedName>
        <fullName evidence="3">NAD(P)-dependent dehydrogenase (Short-subunit alcohol dehydrogenase family)</fullName>
    </submittedName>
</protein>
<dbReference type="AlphaFoldDB" id="A0A7Y9DJI1"/>
<dbReference type="RefSeq" id="WP_218884721.1">
    <property type="nucleotide sequence ID" value="NZ_BAAAGN010000038.1"/>
</dbReference>
<gene>
    <name evidence="3" type="ORF">BJ968_000522</name>
</gene>
<dbReference type="PROSITE" id="PS00061">
    <property type="entry name" value="ADH_SHORT"/>
    <property type="match status" value="1"/>
</dbReference>
<sequence length="263" mass="27005">MRALVTGASQGIGRAVALGLARAGFTVAVVARGARLLDDLVDEITGEGGRAVATAFDVTDYAAVAAGVHALELELGGLDLLVQAAGRIEDREVPPWEADPAQVKAVLDTNVLGAFHVARAVLPGMVARGSGRVVDLSSGSASKDSGRYAAYGASKAALFRLGGAIAAAGAEHGLSAFELSPGVVRTAMSTSMSQHADRTEWTDPEAVVEMVLAIASGRLDAWSGRFLRVGVDTPEALLAVQDRLDPAARRLVVAPYGPEDPLG</sequence>
<accession>A0A7Y9DJI1</accession>
<name>A0A7Y9DJI1_9ACTN</name>
<dbReference type="Gene3D" id="3.40.50.720">
    <property type="entry name" value="NAD(P)-binding Rossmann-like Domain"/>
    <property type="match status" value="1"/>
</dbReference>
<keyword evidence="4" id="KW-1185">Reference proteome</keyword>
<evidence type="ECO:0000256" key="2">
    <source>
        <dbReference type="ARBA" id="ARBA00023002"/>
    </source>
</evidence>
<reference evidence="3 4" key="1">
    <citation type="submission" date="2020-07" db="EMBL/GenBank/DDBJ databases">
        <title>Sequencing the genomes of 1000 actinobacteria strains.</title>
        <authorList>
            <person name="Klenk H.-P."/>
        </authorList>
    </citation>
    <scope>NUCLEOTIDE SEQUENCE [LARGE SCALE GENOMIC DNA]</scope>
    <source>
        <strain evidence="3 4">DSM 7487</strain>
    </source>
</reference>
<evidence type="ECO:0000256" key="1">
    <source>
        <dbReference type="ARBA" id="ARBA00006484"/>
    </source>
</evidence>
<evidence type="ECO:0000313" key="4">
    <source>
        <dbReference type="Proteomes" id="UP000521922"/>
    </source>
</evidence>
<comment type="similarity">
    <text evidence="1">Belongs to the short-chain dehydrogenases/reductases (SDR) family.</text>
</comment>
<dbReference type="InterPro" id="IPR002347">
    <property type="entry name" value="SDR_fam"/>
</dbReference>
<dbReference type="InterPro" id="IPR036291">
    <property type="entry name" value="NAD(P)-bd_dom_sf"/>
</dbReference>
<proteinExistence type="inferred from homology"/>
<dbReference type="CDD" id="cd05233">
    <property type="entry name" value="SDR_c"/>
    <property type="match status" value="1"/>
</dbReference>